<protein>
    <submittedName>
        <fullName evidence="1">Uncharacterized protein</fullName>
    </submittedName>
</protein>
<reference evidence="2" key="1">
    <citation type="journal article" date="2022" name="Mol. Ecol. Resour.">
        <title>The genomes of chicory, endive, great burdock and yacon provide insights into Asteraceae palaeo-polyploidization history and plant inulin production.</title>
        <authorList>
            <person name="Fan W."/>
            <person name="Wang S."/>
            <person name="Wang H."/>
            <person name="Wang A."/>
            <person name="Jiang F."/>
            <person name="Liu H."/>
            <person name="Zhao H."/>
            <person name="Xu D."/>
            <person name="Zhang Y."/>
        </authorList>
    </citation>
    <scope>NUCLEOTIDE SEQUENCE [LARGE SCALE GENOMIC DNA]</scope>
    <source>
        <strain evidence="2">cv. Yunnan</strain>
    </source>
</reference>
<accession>A0ACB9E5Y7</accession>
<reference evidence="1 2" key="2">
    <citation type="journal article" date="2022" name="Mol. Ecol. Resour.">
        <title>The genomes of chicory, endive, great burdock and yacon provide insights into Asteraceae paleo-polyploidization history and plant inulin production.</title>
        <authorList>
            <person name="Fan W."/>
            <person name="Wang S."/>
            <person name="Wang H."/>
            <person name="Wang A."/>
            <person name="Jiang F."/>
            <person name="Liu H."/>
            <person name="Zhao H."/>
            <person name="Xu D."/>
            <person name="Zhang Y."/>
        </authorList>
    </citation>
    <scope>NUCLEOTIDE SEQUENCE [LARGE SCALE GENOMIC DNA]</scope>
    <source>
        <strain evidence="2">cv. Yunnan</strain>
        <tissue evidence="1">Leaves</tissue>
    </source>
</reference>
<keyword evidence="2" id="KW-1185">Reference proteome</keyword>
<sequence>MAKNSQHSTSLPLQEKIIHNNKMARAIELFILSLLVSMLVYRVVSFKNQNHYILWLLAFLCESWFTFIWILCIIIKWTQCSMKTYPDRLLKRVNEFEFPAVDIFVTTADPILEPSIITMNTVLSLLAVDYPSDKLALYLSDDACSPLTLYSLIETIKFAKLWVPFCKKYNVQVRAPFRYFTPNSTPLEDDSLEFQHEWKTMKNEYGDLYKKIVVAAQRPFTCDLDSDFADFCDVNRSDHPAIIKVISGNTYLPHVIYISREKNPKDHHQYKAGAMNVLTRVSGVMTNAPLMLNVDCDMYANNPQVFLHAMCVVFHYKNDQDFGFVQFPQAFHDGLKDDPFGNQLTNLAFLINGVASIQGMFYAGSNCFHRRKVIYGLSPNDKIKSENIRNEDLPSIIGKSFELRESAAHILSGSDAKIRNQTSLSSLIEAAIDVAGSDYEYGTHWGQKIGWLYGSAAEDTLTGINIHGRGWKSAICSPDPLAFLGCAPSTYPSSLAQQKRWAIGLLEILFTDKNPILLTIKGNLWFRQALAYLWLCLWGVRSIPEICYASLPAYCIITGSHFLPKVNEQAFTIPVGIFAIYNVYSLWECKHLGVSLRMWWNTQRMGRVTTITAWSFGFLSMMLKLTGLSKTIFEVTQKEHKSNDDDCVSDNNDKNVCRFTYDKSPVIIPGVVILFINMIALLNGVLKLLKVADNDIWMELLGLGLGEMFCSIWLILCFWDFLKGLFGKDKYRIPSSTILKSVVLALFFVRLCRMSSQL</sequence>
<name>A0ACB9E5Y7_9ASTR</name>
<dbReference type="EMBL" id="CM042035">
    <property type="protein sequence ID" value="KAI3754339.1"/>
    <property type="molecule type" value="Genomic_DNA"/>
</dbReference>
<proteinExistence type="predicted"/>
<evidence type="ECO:0000313" key="2">
    <source>
        <dbReference type="Proteomes" id="UP001056120"/>
    </source>
</evidence>
<comment type="caution">
    <text evidence="1">The sequence shown here is derived from an EMBL/GenBank/DDBJ whole genome shotgun (WGS) entry which is preliminary data.</text>
</comment>
<organism evidence="1 2">
    <name type="scientific">Smallanthus sonchifolius</name>
    <dbReference type="NCBI Taxonomy" id="185202"/>
    <lineage>
        <taxon>Eukaryota</taxon>
        <taxon>Viridiplantae</taxon>
        <taxon>Streptophyta</taxon>
        <taxon>Embryophyta</taxon>
        <taxon>Tracheophyta</taxon>
        <taxon>Spermatophyta</taxon>
        <taxon>Magnoliopsida</taxon>
        <taxon>eudicotyledons</taxon>
        <taxon>Gunneridae</taxon>
        <taxon>Pentapetalae</taxon>
        <taxon>asterids</taxon>
        <taxon>campanulids</taxon>
        <taxon>Asterales</taxon>
        <taxon>Asteraceae</taxon>
        <taxon>Asteroideae</taxon>
        <taxon>Heliantheae alliance</taxon>
        <taxon>Millerieae</taxon>
        <taxon>Smallanthus</taxon>
    </lineage>
</organism>
<gene>
    <name evidence="1" type="ORF">L1987_54121</name>
</gene>
<evidence type="ECO:0000313" key="1">
    <source>
        <dbReference type="EMBL" id="KAI3754339.1"/>
    </source>
</evidence>
<dbReference type="Proteomes" id="UP001056120">
    <property type="component" value="Linkage Group LG18"/>
</dbReference>